<dbReference type="InterPro" id="IPR028896">
    <property type="entry name" value="GcvT/YgfZ/DmdA"/>
</dbReference>
<dbReference type="AlphaFoldDB" id="A0A941GUU8"/>
<dbReference type="EC" id="2.1.2.10" evidence="2 7"/>
<organism evidence="11 12">
    <name type="scientific">Gomphosphaeria aponina SAG 52.96 = DSM 107014</name>
    <dbReference type="NCBI Taxonomy" id="1521640"/>
    <lineage>
        <taxon>Bacteria</taxon>
        <taxon>Bacillati</taxon>
        <taxon>Cyanobacteriota</taxon>
        <taxon>Cyanophyceae</taxon>
        <taxon>Oscillatoriophycideae</taxon>
        <taxon>Chroococcales</taxon>
        <taxon>Gomphosphaeriaceae</taxon>
        <taxon>Gomphosphaeria</taxon>
    </lineage>
</organism>
<dbReference type="Gene3D" id="3.30.70.1400">
    <property type="entry name" value="Aminomethyltransferase beta-barrel domains"/>
    <property type="match status" value="1"/>
</dbReference>
<accession>A0A941GUU8</accession>
<dbReference type="SUPFAM" id="SSF101790">
    <property type="entry name" value="Aminomethyltransferase beta-barrel domain"/>
    <property type="match status" value="1"/>
</dbReference>
<name>A0A941GUU8_9CHRO</name>
<dbReference type="InterPro" id="IPR029043">
    <property type="entry name" value="GcvT/YgfZ_C"/>
</dbReference>
<comment type="subunit">
    <text evidence="7">The glycine cleavage system is composed of four proteins: P, T, L and H.</text>
</comment>
<evidence type="ECO:0000259" key="10">
    <source>
        <dbReference type="Pfam" id="PF08669"/>
    </source>
</evidence>
<dbReference type="PANTHER" id="PTHR43757">
    <property type="entry name" value="AMINOMETHYLTRANSFERASE"/>
    <property type="match status" value="1"/>
</dbReference>
<comment type="catalytic activity">
    <reaction evidence="6 7">
        <text>N(6)-[(R)-S(8)-aminomethyldihydrolipoyl]-L-lysyl-[protein] + (6S)-5,6,7,8-tetrahydrofolate = N(6)-[(R)-dihydrolipoyl]-L-lysyl-[protein] + (6R)-5,10-methylene-5,6,7,8-tetrahydrofolate + NH4(+)</text>
        <dbReference type="Rhea" id="RHEA:16945"/>
        <dbReference type="Rhea" id="RHEA-COMP:10475"/>
        <dbReference type="Rhea" id="RHEA-COMP:10492"/>
        <dbReference type="ChEBI" id="CHEBI:15636"/>
        <dbReference type="ChEBI" id="CHEBI:28938"/>
        <dbReference type="ChEBI" id="CHEBI:57453"/>
        <dbReference type="ChEBI" id="CHEBI:83100"/>
        <dbReference type="ChEBI" id="CHEBI:83143"/>
        <dbReference type="EC" id="2.1.2.10"/>
    </reaction>
</comment>
<evidence type="ECO:0000313" key="12">
    <source>
        <dbReference type="Proteomes" id="UP000767446"/>
    </source>
</evidence>
<evidence type="ECO:0000256" key="8">
    <source>
        <dbReference type="PIRSR" id="PIRSR006487-1"/>
    </source>
</evidence>
<evidence type="ECO:0000256" key="6">
    <source>
        <dbReference type="ARBA" id="ARBA00047665"/>
    </source>
</evidence>
<feature type="binding site" evidence="8">
    <location>
        <position position="198"/>
    </location>
    <ligand>
        <name>substrate</name>
    </ligand>
</feature>
<dbReference type="FunFam" id="4.10.1250.10:FF:000001">
    <property type="entry name" value="Aminomethyltransferase"/>
    <property type="match status" value="1"/>
</dbReference>
<feature type="domain" description="Aminomethyltransferase C-terminal" evidence="10">
    <location>
        <begin position="281"/>
        <end position="358"/>
    </location>
</feature>
<dbReference type="Proteomes" id="UP000767446">
    <property type="component" value="Unassembled WGS sequence"/>
</dbReference>
<dbReference type="GO" id="GO:0008483">
    <property type="term" value="F:transaminase activity"/>
    <property type="evidence" value="ECO:0007669"/>
    <property type="project" value="UniProtKB-KW"/>
</dbReference>
<evidence type="ECO:0000256" key="2">
    <source>
        <dbReference type="ARBA" id="ARBA00012616"/>
    </source>
</evidence>
<dbReference type="FunFam" id="3.30.70.1400:FF:000001">
    <property type="entry name" value="Aminomethyltransferase"/>
    <property type="match status" value="1"/>
</dbReference>
<dbReference type="GO" id="GO:0005960">
    <property type="term" value="C:glycine cleavage complex"/>
    <property type="evidence" value="ECO:0007669"/>
    <property type="project" value="InterPro"/>
</dbReference>
<reference evidence="11" key="1">
    <citation type="submission" date="2021-02" db="EMBL/GenBank/DDBJ databases">
        <title>Metagenome analyses of Stigonema ocellatum DSM 106950, Chlorogloea purpurea SAG 13.99 and Gomphosphaeria aponina DSM 107014.</title>
        <authorList>
            <person name="Marter P."/>
            <person name="Huang S."/>
        </authorList>
    </citation>
    <scope>NUCLEOTIDE SEQUENCE</scope>
    <source>
        <strain evidence="11">JP213</strain>
    </source>
</reference>
<dbReference type="Pfam" id="PF01571">
    <property type="entry name" value="GCV_T"/>
    <property type="match status" value="1"/>
</dbReference>
<dbReference type="PANTHER" id="PTHR43757:SF2">
    <property type="entry name" value="AMINOMETHYLTRANSFERASE, MITOCHONDRIAL"/>
    <property type="match status" value="1"/>
</dbReference>
<dbReference type="PIRSF" id="PIRSF006487">
    <property type="entry name" value="GcvT"/>
    <property type="match status" value="1"/>
</dbReference>
<dbReference type="Pfam" id="PF08669">
    <property type="entry name" value="GCV_T_C"/>
    <property type="match status" value="1"/>
</dbReference>
<evidence type="ECO:0000256" key="5">
    <source>
        <dbReference type="ARBA" id="ARBA00031395"/>
    </source>
</evidence>
<comment type="function">
    <text evidence="7">The glycine cleavage system catalyzes the degradation of glycine.</text>
</comment>
<dbReference type="GO" id="GO:0019464">
    <property type="term" value="P:glycine decarboxylation via glycine cleavage system"/>
    <property type="evidence" value="ECO:0007669"/>
    <property type="project" value="UniProtKB-UniRule"/>
</dbReference>
<evidence type="ECO:0000256" key="3">
    <source>
        <dbReference type="ARBA" id="ARBA00022576"/>
    </source>
</evidence>
<dbReference type="InterPro" id="IPR013977">
    <property type="entry name" value="GcvT_C"/>
</dbReference>
<dbReference type="Gene3D" id="4.10.1250.10">
    <property type="entry name" value="Aminomethyltransferase fragment"/>
    <property type="match status" value="1"/>
</dbReference>
<gene>
    <name evidence="7 11" type="primary">gcvT</name>
    <name evidence="11" type="ORF">DSM107014_00075</name>
</gene>
<keyword evidence="3 7" id="KW-0032">Aminotransferase</keyword>
<proteinExistence type="inferred from homology"/>
<comment type="caution">
    <text evidence="11">The sequence shown here is derived from an EMBL/GenBank/DDBJ whole genome shotgun (WGS) entry which is preliminary data.</text>
</comment>
<dbReference type="InterPro" id="IPR006223">
    <property type="entry name" value="GcvT"/>
</dbReference>
<evidence type="ECO:0000259" key="9">
    <source>
        <dbReference type="Pfam" id="PF01571"/>
    </source>
</evidence>
<keyword evidence="4 7" id="KW-0808">Transferase</keyword>
<dbReference type="HAMAP" id="MF_00259">
    <property type="entry name" value="GcvT"/>
    <property type="match status" value="1"/>
</dbReference>
<dbReference type="Gene3D" id="2.40.30.110">
    <property type="entry name" value="Aminomethyltransferase beta-barrel domains"/>
    <property type="match status" value="1"/>
</dbReference>
<sequence length="365" mass="40407">MIKQKRTPLFELAVEQKARLTEFAGWEMPIQYIGLKNEHEAVRKRAGIFDVSHMAKFAFSGKGLVKELQKLVPSDLERLKPGEAQYTVLLNAQGGIIDDIIYYHQGEEQGFMIANAATTEKDKSWLLENLQNSGVELEDFSQKKVLIAIQGPEAVEKLQAFVTEELKLIKAFGHFQGEVLGETAFLGRTGYTGEDGFEVMLDAQVGKKLWRSLVNVGVTPCGLGARDTLRLEAAMCLYGQDMDDSITPLEAGLGWLVHLESKGDFMGRKVLEEQKVNGVKRKLVGLEMEGRYIARHGYPVLVQGETVGEVTSGSLTPTVEKAIALAYLPLSLSKIGQKVAVEIRGKTYPGKVVNKPFYRSSSRVK</sequence>
<evidence type="ECO:0000256" key="1">
    <source>
        <dbReference type="ARBA" id="ARBA00008609"/>
    </source>
</evidence>
<dbReference type="FunFam" id="2.40.30.110:FF:000003">
    <property type="entry name" value="Aminomethyltransferase"/>
    <property type="match status" value="1"/>
</dbReference>
<dbReference type="EMBL" id="JADQBC010000001">
    <property type="protein sequence ID" value="MBR8826296.1"/>
    <property type="molecule type" value="Genomic_DNA"/>
</dbReference>
<dbReference type="InterPro" id="IPR006222">
    <property type="entry name" value="GCVT_N"/>
</dbReference>
<dbReference type="InterPro" id="IPR022903">
    <property type="entry name" value="GcvT_bac"/>
</dbReference>
<comment type="similarity">
    <text evidence="1 7">Belongs to the GcvT family.</text>
</comment>
<protein>
    <recommendedName>
        <fullName evidence="2 7">Aminomethyltransferase</fullName>
        <ecNumber evidence="2 7">2.1.2.10</ecNumber>
    </recommendedName>
    <alternativeName>
        <fullName evidence="5 7">Glycine cleavage system T protein</fullName>
    </alternativeName>
</protein>
<dbReference type="GO" id="GO:0004047">
    <property type="term" value="F:aminomethyltransferase activity"/>
    <property type="evidence" value="ECO:0007669"/>
    <property type="project" value="UniProtKB-UniRule"/>
</dbReference>
<dbReference type="NCBIfam" id="TIGR00528">
    <property type="entry name" value="gcvT"/>
    <property type="match status" value="1"/>
</dbReference>
<feature type="domain" description="GCVT N-terminal" evidence="9">
    <location>
        <begin position="10"/>
        <end position="260"/>
    </location>
</feature>
<dbReference type="NCBIfam" id="NF001567">
    <property type="entry name" value="PRK00389.1"/>
    <property type="match status" value="1"/>
</dbReference>
<evidence type="ECO:0000313" key="11">
    <source>
        <dbReference type="EMBL" id="MBR8826296.1"/>
    </source>
</evidence>
<dbReference type="Gene3D" id="3.30.1360.120">
    <property type="entry name" value="Probable tRNA modification gtpase trme, domain 1"/>
    <property type="match status" value="1"/>
</dbReference>
<evidence type="ECO:0000256" key="4">
    <source>
        <dbReference type="ARBA" id="ARBA00022679"/>
    </source>
</evidence>
<dbReference type="SUPFAM" id="SSF103025">
    <property type="entry name" value="Folate-binding domain"/>
    <property type="match status" value="1"/>
</dbReference>
<evidence type="ECO:0000256" key="7">
    <source>
        <dbReference type="HAMAP-Rule" id="MF_00259"/>
    </source>
</evidence>
<dbReference type="GO" id="GO:0005829">
    <property type="term" value="C:cytosol"/>
    <property type="evidence" value="ECO:0007669"/>
    <property type="project" value="TreeGrafter"/>
</dbReference>
<dbReference type="InterPro" id="IPR027266">
    <property type="entry name" value="TrmE/GcvT-like"/>
</dbReference>